<feature type="compositionally biased region" description="Basic and acidic residues" evidence="1">
    <location>
        <begin position="735"/>
        <end position="746"/>
    </location>
</feature>
<feature type="region of interest" description="Disordered" evidence="1">
    <location>
        <begin position="1100"/>
        <end position="1124"/>
    </location>
</feature>
<sequence length="1261" mass="141355">MKTIARKFTTTPKRGGTKGVVGKILPDPTPQIIPIDAPVDVEGSGRHVQPLREDEFGRAPWFPFRTRADFQATEIAVTGLLPEPLANNLFCRSHVTLKNLKEMEATLESARKYGVRFKTVTISASYNGTKHKITFEYRDPWDWNTRLLEDETLGPHMIFNSVRKYYCEGTEAETFCERIIDEPNTADTWAECESQLPDPDPYPHCALLLHFWLDEGLMTKRLTMHPMVLRGLFLPGNIRNASGNGGGILLGCMYGFPDFGDPSNRSPAENLEYAKFKMKVYQRILRVIFSSLKDRSWSGETLECWDNAWCINATSTDSWRHSNFAPRVTMKAAVRRATKAPTKTEREAILKKNGLHGIDHFLWDFRFSDPYTAYSYDTIHSDDLGKWGHHLWPLLLDVLEGLSGKSTFAEKWPGLKHFNQVTTTHFANGQAFYDILKILPRNSALVHCIRAYQRVRIMTDMHCMPRVSSLYDMNFDFFKQHQTSQIVCDIFQKGTTNHGSTRPSKGVQQEVAEAYNQTNFKNVAHQEAVARIRMVIDKYDKQREEDKREEEPELDENPNPSRIGAGFGTSCAATRNFTTTYNLTASCSTRILPDWHSRVSEFDVALARQAPSGPDKGNCLFPTQDCRAKDLRQVPRVYNIFASQRRDVYRAQLDENPPPPPLNFLPSRWMKFNVPHCLLGTTTSKSDHYSAPDDEKPSRITMVLLTKFQACNLSDHYGAPDEVSGLQSSSSTTSKSDHHCAPDDEKPSRTTIVLLTKFQASNPFLNPNNLQLTSNVCMMVLWFSLTTRYNLELGSWEIIQIFSVFRFDSTSIQPIYQALEIPTTLISYISALESRLSKAFKNQLNWSSDPCAEIFDLGKIPRRPRRAQQWTDFVGRDGELAMVFGSEVDILRTQTTALINSRPTHGHQDPRLLAQIARNFIISLLEPYSGEESAWAAGGESEGSARGWRWGWERPMWLSGCTRSTSPSRPSTTLKTSCAAATSKKPSARVPLDADLADGGRANAYADPYAPYTSPGLEGVEYPWGGEGSYNGHGSTAALPLVANASPFQRADMYDDKGRHGGGHGGRMYGGAQPAHVGDGRARDGVEFWVRVVRAQPKHVWRGRRQDAAQQGRAGGGDPGRRDGVDFEGDVRALAAWHEKLAINVLIWFAPAVPPASSLSCCRVSSERERAARAWVPDEPQQRVYERTGRVVSVVLVKTILKTYGGGSVDNIFPVQVSALCNGVDGGVSPYVVYSPSHNTDQNAIPRLLLLHRRLAARLVL</sequence>
<dbReference type="Proteomes" id="UP001218188">
    <property type="component" value="Unassembled WGS sequence"/>
</dbReference>
<organism evidence="2 3">
    <name type="scientific">Mycena alexandri</name>
    <dbReference type="NCBI Taxonomy" id="1745969"/>
    <lineage>
        <taxon>Eukaryota</taxon>
        <taxon>Fungi</taxon>
        <taxon>Dikarya</taxon>
        <taxon>Basidiomycota</taxon>
        <taxon>Agaricomycotina</taxon>
        <taxon>Agaricomycetes</taxon>
        <taxon>Agaricomycetidae</taxon>
        <taxon>Agaricales</taxon>
        <taxon>Marasmiineae</taxon>
        <taxon>Mycenaceae</taxon>
        <taxon>Mycena</taxon>
    </lineage>
</organism>
<comment type="caution">
    <text evidence="2">The sequence shown here is derived from an EMBL/GenBank/DDBJ whole genome shotgun (WGS) entry which is preliminary data.</text>
</comment>
<feature type="compositionally biased region" description="Basic and acidic residues" evidence="1">
    <location>
        <begin position="541"/>
        <end position="550"/>
    </location>
</feature>
<evidence type="ECO:0000256" key="1">
    <source>
        <dbReference type="SAM" id="MobiDB-lite"/>
    </source>
</evidence>
<reference evidence="2" key="1">
    <citation type="submission" date="2023-03" db="EMBL/GenBank/DDBJ databases">
        <title>Massive genome expansion in bonnet fungi (Mycena s.s.) driven by repeated elements and novel gene families across ecological guilds.</title>
        <authorList>
            <consortium name="Lawrence Berkeley National Laboratory"/>
            <person name="Harder C.B."/>
            <person name="Miyauchi S."/>
            <person name="Viragh M."/>
            <person name="Kuo A."/>
            <person name="Thoen E."/>
            <person name="Andreopoulos B."/>
            <person name="Lu D."/>
            <person name="Skrede I."/>
            <person name="Drula E."/>
            <person name="Henrissat B."/>
            <person name="Morin E."/>
            <person name="Kohler A."/>
            <person name="Barry K."/>
            <person name="LaButti K."/>
            <person name="Morin E."/>
            <person name="Salamov A."/>
            <person name="Lipzen A."/>
            <person name="Mereny Z."/>
            <person name="Hegedus B."/>
            <person name="Baldrian P."/>
            <person name="Stursova M."/>
            <person name="Weitz H."/>
            <person name="Taylor A."/>
            <person name="Grigoriev I.V."/>
            <person name="Nagy L.G."/>
            <person name="Martin F."/>
            <person name="Kauserud H."/>
        </authorList>
    </citation>
    <scope>NUCLEOTIDE SEQUENCE</scope>
    <source>
        <strain evidence="2">CBHHK200</strain>
    </source>
</reference>
<gene>
    <name evidence="2" type="ORF">C8F04DRAFT_1237112</name>
</gene>
<dbReference type="Pfam" id="PF18759">
    <property type="entry name" value="Plavaka"/>
    <property type="match status" value="1"/>
</dbReference>
<feature type="region of interest" description="Disordered" evidence="1">
    <location>
        <begin position="721"/>
        <end position="746"/>
    </location>
</feature>
<feature type="region of interest" description="Disordered" evidence="1">
    <location>
        <begin position="541"/>
        <end position="565"/>
    </location>
</feature>
<keyword evidence="3" id="KW-1185">Reference proteome</keyword>
<protein>
    <submittedName>
        <fullName evidence="2">Uncharacterized protein</fullName>
    </submittedName>
</protein>
<dbReference type="InterPro" id="IPR041078">
    <property type="entry name" value="Plavaka"/>
</dbReference>
<proteinExistence type="predicted"/>
<dbReference type="AlphaFoldDB" id="A0AAD6SMW4"/>
<accession>A0AAD6SMW4</accession>
<name>A0AAD6SMW4_9AGAR</name>
<dbReference type="EMBL" id="JARJCM010000102">
    <property type="protein sequence ID" value="KAJ7029418.1"/>
    <property type="molecule type" value="Genomic_DNA"/>
</dbReference>
<evidence type="ECO:0000313" key="2">
    <source>
        <dbReference type="EMBL" id="KAJ7029418.1"/>
    </source>
</evidence>
<evidence type="ECO:0000313" key="3">
    <source>
        <dbReference type="Proteomes" id="UP001218188"/>
    </source>
</evidence>